<evidence type="ECO:0000313" key="2">
    <source>
        <dbReference type="Proteomes" id="UP000007590"/>
    </source>
</evidence>
<dbReference type="PANTHER" id="PTHR38479:SF2">
    <property type="entry name" value="WINGED HELIX DNA-BINDING DOMAIN-CONTAINING PROTEIN"/>
    <property type="match status" value="1"/>
</dbReference>
<dbReference type="PANTHER" id="PTHR38479">
    <property type="entry name" value="LMO0824 PROTEIN"/>
    <property type="match status" value="1"/>
</dbReference>
<sequence>MVKWFGGIQAQDYPAAKWALGLRLKNITQTQIESEIAAKKFVRTWMFRGTLHFIAADDVNWMLDLVAPGIISKFKSRHRELGLTPDVLAKAEKVIVTMLSGDKVISRKNLFEELELNGVATKDQKGIHLMLWASYNKLICHGPTEGKQFTYTLYDDWIAKNGTIPREEALAKLALRYFTGHGPATLQDFMWWSGLGVNDTKKGLEAVRSQLLIETVEGQEYFMQPELPELKKTSVKAFLLPAFDEFYLAYKNRNISLESHHHSTVASVNGIFFPTIVVGNRIVGLWKKEIKKNSVLIDLKAFIELKNSQKDLIAKAAKDYGRFLGMKTEVIE</sequence>
<dbReference type="KEGG" id="scn:Solca_3662"/>
<reference evidence="1" key="1">
    <citation type="submission" date="2012-02" db="EMBL/GenBank/DDBJ databases">
        <title>The complete genome of Solitalea canadensis DSM 3403.</title>
        <authorList>
            <consortium name="US DOE Joint Genome Institute (JGI-PGF)"/>
            <person name="Lucas S."/>
            <person name="Copeland A."/>
            <person name="Lapidus A."/>
            <person name="Glavina del Rio T."/>
            <person name="Dalin E."/>
            <person name="Tice H."/>
            <person name="Bruce D."/>
            <person name="Goodwin L."/>
            <person name="Pitluck S."/>
            <person name="Peters L."/>
            <person name="Ovchinnikova G."/>
            <person name="Lu M."/>
            <person name="Kyrpides N."/>
            <person name="Mavromatis K."/>
            <person name="Ivanova N."/>
            <person name="Brettin T."/>
            <person name="Detter J.C."/>
            <person name="Han C."/>
            <person name="Larimer F."/>
            <person name="Land M."/>
            <person name="Hauser L."/>
            <person name="Markowitz V."/>
            <person name="Cheng J.-F."/>
            <person name="Hugenholtz P."/>
            <person name="Woyke T."/>
            <person name="Wu D."/>
            <person name="Spring S."/>
            <person name="Schroeder M."/>
            <person name="Kopitz M."/>
            <person name="Brambilla E."/>
            <person name="Klenk H.-P."/>
            <person name="Eisen J.A."/>
        </authorList>
    </citation>
    <scope>NUCLEOTIDE SEQUENCE</scope>
    <source>
        <strain evidence="1">DSM 3403</strain>
    </source>
</reference>
<organism evidence="1 2">
    <name type="scientific">Solitalea canadensis (strain ATCC 29591 / DSM 3403 / JCM 21819 / LMG 8368 / NBRC 15130 / NCIMB 12057 / USAM 9D)</name>
    <name type="common">Flexibacter canadensis</name>
    <dbReference type="NCBI Taxonomy" id="929556"/>
    <lineage>
        <taxon>Bacteria</taxon>
        <taxon>Pseudomonadati</taxon>
        <taxon>Bacteroidota</taxon>
        <taxon>Sphingobacteriia</taxon>
        <taxon>Sphingobacteriales</taxon>
        <taxon>Sphingobacteriaceae</taxon>
        <taxon>Solitalea</taxon>
    </lineage>
</organism>
<proteinExistence type="predicted"/>
<protein>
    <recommendedName>
        <fullName evidence="3">Winged helix DNA-binding domain-containing protein</fullName>
    </recommendedName>
</protein>
<dbReference type="AlphaFoldDB" id="H8KLT8"/>
<dbReference type="Pfam" id="PF06224">
    <property type="entry name" value="AlkZ-like"/>
    <property type="match status" value="1"/>
</dbReference>
<dbReference type="RefSeq" id="WP_014681889.1">
    <property type="nucleotide sequence ID" value="NC_017770.1"/>
</dbReference>
<dbReference type="HOGENOM" id="CLU_047003_0_0_10"/>
<dbReference type="eggNOG" id="COG3214">
    <property type="taxonomic scope" value="Bacteria"/>
</dbReference>
<dbReference type="EMBL" id="CP003349">
    <property type="protein sequence ID" value="AFD08666.1"/>
    <property type="molecule type" value="Genomic_DNA"/>
</dbReference>
<keyword evidence="2" id="KW-1185">Reference proteome</keyword>
<name>H8KLT8_SOLCM</name>
<dbReference type="OrthoDB" id="2210247at2"/>
<evidence type="ECO:0008006" key="3">
    <source>
        <dbReference type="Google" id="ProtNLM"/>
    </source>
</evidence>
<dbReference type="InterPro" id="IPR009351">
    <property type="entry name" value="AlkZ-like"/>
</dbReference>
<accession>H8KLT8</accession>
<dbReference type="STRING" id="929556.Solca_3662"/>
<dbReference type="Proteomes" id="UP000007590">
    <property type="component" value="Chromosome"/>
</dbReference>
<gene>
    <name evidence="1" type="ordered locus">Solca_3662</name>
</gene>
<evidence type="ECO:0000313" key="1">
    <source>
        <dbReference type="EMBL" id="AFD08666.1"/>
    </source>
</evidence>